<dbReference type="GO" id="GO:0003824">
    <property type="term" value="F:catalytic activity"/>
    <property type="evidence" value="ECO:0007669"/>
    <property type="project" value="InterPro"/>
</dbReference>
<reference evidence="2 3" key="1">
    <citation type="journal article" date="2019" name="Genome Biol. Evol.">
        <title>Insights into the evolution of the New World diploid cottons (Gossypium, subgenus Houzingenia) based on genome sequencing.</title>
        <authorList>
            <person name="Grover C.E."/>
            <person name="Arick M.A. 2nd"/>
            <person name="Thrash A."/>
            <person name="Conover J.L."/>
            <person name="Sanders W.S."/>
            <person name="Peterson D.G."/>
            <person name="Frelichowski J.E."/>
            <person name="Scheffler J.A."/>
            <person name="Scheffler B.E."/>
            <person name="Wendel J.F."/>
        </authorList>
    </citation>
    <scope>NUCLEOTIDE SEQUENCE [LARGE SCALE GENOMIC DNA]</scope>
    <source>
        <strain evidence="2">5</strain>
        <tissue evidence="2">Leaf</tissue>
    </source>
</reference>
<dbReference type="InterPro" id="IPR005135">
    <property type="entry name" value="Endo/exonuclease/phosphatase"/>
</dbReference>
<dbReference type="Pfam" id="PF03372">
    <property type="entry name" value="Exo_endo_phos"/>
    <property type="match status" value="1"/>
</dbReference>
<feature type="non-terminal residue" evidence="2">
    <location>
        <position position="1"/>
    </location>
</feature>
<name>A0A7J9BV47_GOSGO</name>
<dbReference type="AlphaFoldDB" id="A0A7J9BV47"/>
<evidence type="ECO:0000313" key="2">
    <source>
        <dbReference type="EMBL" id="MBA0739955.1"/>
    </source>
</evidence>
<dbReference type="EMBL" id="JABEZY010000006">
    <property type="protein sequence ID" value="MBA0739955.1"/>
    <property type="molecule type" value="Genomic_DNA"/>
</dbReference>
<organism evidence="2 3">
    <name type="scientific">Gossypium gossypioides</name>
    <name type="common">Mexican cotton</name>
    <name type="synonym">Selera gossypioides</name>
    <dbReference type="NCBI Taxonomy" id="34282"/>
    <lineage>
        <taxon>Eukaryota</taxon>
        <taxon>Viridiplantae</taxon>
        <taxon>Streptophyta</taxon>
        <taxon>Embryophyta</taxon>
        <taxon>Tracheophyta</taxon>
        <taxon>Spermatophyta</taxon>
        <taxon>Magnoliopsida</taxon>
        <taxon>eudicotyledons</taxon>
        <taxon>Gunneridae</taxon>
        <taxon>Pentapetalae</taxon>
        <taxon>rosids</taxon>
        <taxon>malvids</taxon>
        <taxon>Malvales</taxon>
        <taxon>Malvaceae</taxon>
        <taxon>Malvoideae</taxon>
        <taxon>Gossypium</taxon>
    </lineage>
</organism>
<sequence>IRKEPDVKTTKASHGSKTSLVCASAKFPRIFREYNMDFRPDIVGLLEPKVSGSKADDIIAKLGFHHSYRIEARGFFGGIQVGWRDTIQLEIIQNHPQFILVKIHNRGIIQPILTAIVYKIPNPVKKKSLWEALKATIPYDNAHWITLGDFNAIHSEEDKKGGSTIGKRYPHFGELIESKNLQDLAIGNEAWCQ</sequence>
<evidence type="ECO:0000259" key="1">
    <source>
        <dbReference type="Pfam" id="PF03372"/>
    </source>
</evidence>
<comment type="caution">
    <text evidence="2">The sequence shown here is derived from an EMBL/GenBank/DDBJ whole genome shotgun (WGS) entry which is preliminary data.</text>
</comment>
<dbReference type="PANTHER" id="PTHR35218:SF7">
    <property type="entry name" value="ENDONUCLEASE_EXONUCLEASE_PHOSPHATASE"/>
    <property type="match status" value="1"/>
</dbReference>
<dbReference type="OrthoDB" id="1000931at2759"/>
<keyword evidence="3" id="KW-1185">Reference proteome</keyword>
<protein>
    <recommendedName>
        <fullName evidence="1">Endonuclease/exonuclease/phosphatase domain-containing protein</fullName>
    </recommendedName>
</protein>
<evidence type="ECO:0000313" key="3">
    <source>
        <dbReference type="Proteomes" id="UP000593579"/>
    </source>
</evidence>
<accession>A0A7J9BV47</accession>
<dbReference type="InterPro" id="IPR036691">
    <property type="entry name" value="Endo/exonu/phosph_ase_sf"/>
</dbReference>
<feature type="domain" description="Endonuclease/exonuclease/phosphatase" evidence="1">
    <location>
        <begin position="26"/>
        <end position="169"/>
    </location>
</feature>
<dbReference type="Gene3D" id="3.60.10.10">
    <property type="entry name" value="Endonuclease/exonuclease/phosphatase"/>
    <property type="match status" value="1"/>
</dbReference>
<dbReference type="Proteomes" id="UP000593579">
    <property type="component" value="Unassembled WGS sequence"/>
</dbReference>
<gene>
    <name evidence="2" type="ORF">Gogos_013180</name>
</gene>
<dbReference type="SUPFAM" id="SSF56219">
    <property type="entry name" value="DNase I-like"/>
    <property type="match status" value="1"/>
</dbReference>
<dbReference type="PANTHER" id="PTHR35218">
    <property type="entry name" value="RNASE H DOMAIN-CONTAINING PROTEIN"/>
    <property type="match status" value="1"/>
</dbReference>
<proteinExistence type="predicted"/>